<keyword evidence="1" id="KW-0812">Transmembrane</keyword>
<evidence type="ECO:0000313" key="3">
    <source>
        <dbReference type="Proteomes" id="UP001165586"/>
    </source>
</evidence>
<dbReference type="Proteomes" id="UP001165586">
    <property type="component" value="Unassembled WGS sequence"/>
</dbReference>
<evidence type="ECO:0000256" key="1">
    <source>
        <dbReference type="SAM" id="Phobius"/>
    </source>
</evidence>
<comment type="caution">
    <text evidence="2">The sequence shown here is derived from an EMBL/GenBank/DDBJ whole genome shotgun (WGS) entry which is preliminary data.</text>
</comment>
<accession>A0ABT2GY01</accession>
<feature type="transmembrane region" description="Helical" evidence="1">
    <location>
        <begin position="49"/>
        <end position="71"/>
    </location>
</feature>
<feature type="transmembrane region" description="Helical" evidence="1">
    <location>
        <begin position="142"/>
        <end position="159"/>
    </location>
</feature>
<dbReference type="RefSeq" id="WP_259537501.1">
    <property type="nucleotide sequence ID" value="NZ_JANLCJ010000001.1"/>
</dbReference>
<keyword evidence="1" id="KW-0472">Membrane</keyword>
<feature type="transmembrane region" description="Helical" evidence="1">
    <location>
        <begin position="179"/>
        <end position="204"/>
    </location>
</feature>
<proteinExistence type="predicted"/>
<evidence type="ECO:0000313" key="2">
    <source>
        <dbReference type="EMBL" id="MCS5732842.1"/>
    </source>
</evidence>
<keyword evidence="3" id="KW-1185">Reference proteome</keyword>
<keyword evidence="1" id="KW-1133">Transmembrane helix</keyword>
<name>A0ABT2GY01_9MICO</name>
<gene>
    <name evidence="2" type="ORF">N1032_03680</name>
</gene>
<reference evidence="2" key="1">
    <citation type="submission" date="2022-08" db="EMBL/GenBank/DDBJ databases">
        <authorList>
            <person name="Deng Y."/>
            <person name="Han X.-F."/>
            <person name="Zhang Y.-Q."/>
        </authorList>
    </citation>
    <scope>NUCLEOTIDE SEQUENCE</scope>
    <source>
        <strain evidence="2">CPCC 203386</strain>
    </source>
</reference>
<sequence>MDIVGFIQHLMSQVPIFVQPLIVAVAAMIPFVEGELASVLGVWAGLNPVVAAVAAAAGNFASVFVVVVFGARIRAAIVARRARRAAAARADATAVQRVAVRPLVPARGGDTPAATDEAAFAEQPALEPKKPESKGVQRFKRFLVRFGVPGASILGPLAIPTQFTSAILVSTGVPKSWVLLWQAVAISLWTTLTTLIATGVLALVEG</sequence>
<protein>
    <submittedName>
        <fullName evidence="2">Small multidrug efflux protein</fullName>
    </submittedName>
</protein>
<organism evidence="2 3">
    <name type="scientific">Herbiconiux daphne</name>
    <dbReference type="NCBI Taxonomy" id="2970914"/>
    <lineage>
        <taxon>Bacteria</taxon>
        <taxon>Bacillati</taxon>
        <taxon>Actinomycetota</taxon>
        <taxon>Actinomycetes</taxon>
        <taxon>Micrococcales</taxon>
        <taxon>Microbacteriaceae</taxon>
        <taxon>Herbiconiux</taxon>
    </lineage>
</organism>
<dbReference type="EMBL" id="JANLCJ010000001">
    <property type="protein sequence ID" value="MCS5732842.1"/>
    <property type="molecule type" value="Genomic_DNA"/>
</dbReference>
<feature type="transmembrane region" description="Helical" evidence="1">
    <location>
        <begin position="21"/>
        <end position="43"/>
    </location>
</feature>